<name>A0ABV9WG24_9ACTN</name>
<gene>
    <name evidence="1" type="ORF">ACFPIJ_54145</name>
</gene>
<sequence>MLMWEGHVVHAMRHPVTVTKDSDGPPQFIGIRAGTLDIGGAQVPTSQTIMWHPGMVVTDAGAGPEASPEAKRYAIRPPDGERFLAWSPDHLQSPAGQNPAATARWDLSDIPGQVGATTVAESSVGRPGRLRAMISRAVDLVTALVRRDP</sequence>
<dbReference type="RefSeq" id="WP_380127409.1">
    <property type="nucleotide sequence ID" value="NZ_JBHSIU010000108.1"/>
</dbReference>
<comment type="caution">
    <text evidence="1">The sequence shown here is derived from an EMBL/GenBank/DDBJ whole genome shotgun (WGS) entry which is preliminary data.</text>
</comment>
<keyword evidence="2" id="KW-1185">Reference proteome</keyword>
<evidence type="ECO:0000313" key="1">
    <source>
        <dbReference type="EMBL" id="MFC5006741.1"/>
    </source>
</evidence>
<dbReference type="Proteomes" id="UP001595912">
    <property type="component" value="Unassembled WGS sequence"/>
</dbReference>
<proteinExistence type="predicted"/>
<accession>A0ABV9WG24</accession>
<protein>
    <submittedName>
        <fullName evidence="1">Uncharacterized protein</fullName>
    </submittedName>
</protein>
<evidence type="ECO:0000313" key="2">
    <source>
        <dbReference type="Proteomes" id="UP001595912"/>
    </source>
</evidence>
<dbReference type="EMBL" id="JBHSIU010000108">
    <property type="protein sequence ID" value="MFC5006741.1"/>
    <property type="molecule type" value="Genomic_DNA"/>
</dbReference>
<organism evidence="1 2">
    <name type="scientific">Dactylosporangium cerinum</name>
    <dbReference type="NCBI Taxonomy" id="1434730"/>
    <lineage>
        <taxon>Bacteria</taxon>
        <taxon>Bacillati</taxon>
        <taxon>Actinomycetota</taxon>
        <taxon>Actinomycetes</taxon>
        <taxon>Micromonosporales</taxon>
        <taxon>Micromonosporaceae</taxon>
        <taxon>Dactylosporangium</taxon>
    </lineage>
</organism>
<reference evidence="2" key="1">
    <citation type="journal article" date="2019" name="Int. J. Syst. Evol. Microbiol.">
        <title>The Global Catalogue of Microorganisms (GCM) 10K type strain sequencing project: providing services to taxonomists for standard genome sequencing and annotation.</title>
        <authorList>
            <consortium name="The Broad Institute Genomics Platform"/>
            <consortium name="The Broad Institute Genome Sequencing Center for Infectious Disease"/>
            <person name="Wu L."/>
            <person name="Ma J."/>
        </authorList>
    </citation>
    <scope>NUCLEOTIDE SEQUENCE [LARGE SCALE GENOMIC DNA]</scope>
    <source>
        <strain evidence="2">CGMCC 4.7152</strain>
    </source>
</reference>